<evidence type="ECO:0000313" key="3">
    <source>
        <dbReference type="EMBL" id="KAG2821529.1"/>
    </source>
</evidence>
<protein>
    <recommendedName>
        <fullName evidence="9">RxLR effector protein</fullName>
    </recommendedName>
</protein>
<dbReference type="Proteomes" id="UP000735874">
    <property type="component" value="Unassembled WGS sequence"/>
</dbReference>
<evidence type="ECO:0000256" key="2">
    <source>
        <dbReference type="SAM" id="SignalP"/>
    </source>
</evidence>
<dbReference type="OrthoDB" id="129011at2759"/>
<dbReference type="STRING" id="29920.A0A329RCY8"/>
<reference evidence="3" key="2">
    <citation type="submission" date="2018-10" db="EMBL/GenBank/DDBJ databases">
        <title>Effector identification in a new, highly contiguous assembly of the strawberry crown rot pathogen Phytophthora cactorum.</title>
        <authorList>
            <person name="Armitage A.D."/>
            <person name="Nellist C.F."/>
            <person name="Bates H."/>
            <person name="Vickerstaff R.J."/>
            <person name="Harrison R.J."/>
        </authorList>
    </citation>
    <scope>NUCLEOTIDE SEQUENCE</scope>
    <source>
        <strain evidence="3">15-7</strain>
        <strain evidence="4">4032</strain>
        <strain evidence="5">4040</strain>
        <strain evidence="6">P415</strain>
    </source>
</reference>
<feature type="compositionally biased region" description="Polar residues" evidence="1">
    <location>
        <begin position="115"/>
        <end position="124"/>
    </location>
</feature>
<comment type="caution">
    <text evidence="7">The sequence shown here is derived from an EMBL/GenBank/DDBJ whole genome shotgun (WGS) entry which is preliminary data.</text>
</comment>
<keyword evidence="8" id="KW-1185">Reference proteome</keyword>
<evidence type="ECO:0008006" key="9">
    <source>
        <dbReference type="Google" id="ProtNLM"/>
    </source>
</evidence>
<dbReference type="AlphaFoldDB" id="A0A329RCY8"/>
<dbReference type="VEuPathDB" id="FungiDB:PC110_g21248"/>
<proteinExistence type="predicted"/>
<dbReference type="Proteomes" id="UP000697107">
    <property type="component" value="Unassembled WGS sequence"/>
</dbReference>
<dbReference type="Proteomes" id="UP000736787">
    <property type="component" value="Unassembled WGS sequence"/>
</dbReference>
<dbReference type="EMBL" id="RCMK01001793">
    <property type="protein sequence ID" value="KAG2888350.1"/>
    <property type="molecule type" value="Genomic_DNA"/>
</dbReference>
<dbReference type="EMBL" id="RCMI01001817">
    <property type="protein sequence ID" value="KAG2880907.1"/>
    <property type="molecule type" value="Genomic_DNA"/>
</dbReference>
<accession>A0A329RCY8</accession>
<evidence type="ECO:0000313" key="7">
    <source>
        <dbReference type="EMBL" id="RAW22310.1"/>
    </source>
</evidence>
<gene>
    <name evidence="7" type="ORF">PC110_g21248</name>
    <name evidence="3" type="ORF">PC113_g22462</name>
    <name evidence="4" type="ORF">PC115_g22375</name>
    <name evidence="5" type="ORF">PC117_g24923</name>
    <name evidence="6" type="ORF">PC118_g22504</name>
</gene>
<feature type="region of interest" description="Disordered" evidence="1">
    <location>
        <begin position="28"/>
        <end position="124"/>
    </location>
</feature>
<dbReference type="EMBL" id="RCMG01001706">
    <property type="protein sequence ID" value="KAG2821529.1"/>
    <property type="molecule type" value="Genomic_DNA"/>
</dbReference>
<keyword evidence="2" id="KW-0732">Signal</keyword>
<dbReference type="Proteomes" id="UP000774804">
    <property type="component" value="Unassembled WGS sequence"/>
</dbReference>
<feature type="compositionally biased region" description="Low complexity" evidence="1">
    <location>
        <begin position="30"/>
        <end position="64"/>
    </location>
</feature>
<evidence type="ECO:0000313" key="4">
    <source>
        <dbReference type="EMBL" id="KAG2880907.1"/>
    </source>
</evidence>
<evidence type="ECO:0000313" key="6">
    <source>
        <dbReference type="EMBL" id="KAG2960465.1"/>
    </source>
</evidence>
<feature type="signal peptide" evidence="2">
    <location>
        <begin position="1"/>
        <end position="22"/>
    </location>
</feature>
<dbReference type="EMBL" id="RCML01001772">
    <property type="protein sequence ID" value="KAG2960465.1"/>
    <property type="molecule type" value="Genomic_DNA"/>
</dbReference>
<evidence type="ECO:0000313" key="8">
    <source>
        <dbReference type="Proteomes" id="UP000251314"/>
    </source>
</evidence>
<evidence type="ECO:0000313" key="5">
    <source>
        <dbReference type="EMBL" id="KAG2888350.1"/>
    </source>
</evidence>
<feature type="chain" id="PRO_5044073195" description="RxLR effector protein" evidence="2">
    <location>
        <begin position="23"/>
        <end position="124"/>
    </location>
</feature>
<dbReference type="Proteomes" id="UP000251314">
    <property type="component" value="Unassembled WGS sequence"/>
</dbReference>
<dbReference type="EMBL" id="MJFZ01001355">
    <property type="protein sequence ID" value="RAW22310.1"/>
    <property type="molecule type" value="Genomic_DNA"/>
</dbReference>
<sequence>MLSWKSISLFVAAAIAMNGVVGVEEGSVWTTAPPTSSPDDSPVQSLTPTTNTATPTSTENSESTGGDYDNDSLASDAGIEVDGSSAIDEGTDSQLSEHPPPSSGDGSCDDLPHVSSGSGSIVPR</sequence>
<name>A0A329RCY8_9STRA</name>
<reference evidence="7 8" key="1">
    <citation type="submission" date="2018-01" db="EMBL/GenBank/DDBJ databases">
        <title>Draft genome of the strawberry crown rot pathogen Phytophthora cactorum.</title>
        <authorList>
            <person name="Armitage A.D."/>
            <person name="Lysoe E."/>
            <person name="Nellist C.F."/>
            <person name="Harrison R.J."/>
            <person name="Brurberg M.B."/>
        </authorList>
    </citation>
    <scope>NUCLEOTIDE SEQUENCE [LARGE SCALE GENOMIC DNA]</scope>
    <source>
        <strain evidence="7 8">10300</strain>
    </source>
</reference>
<organism evidence="7 8">
    <name type="scientific">Phytophthora cactorum</name>
    <dbReference type="NCBI Taxonomy" id="29920"/>
    <lineage>
        <taxon>Eukaryota</taxon>
        <taxon>Sar</taxon>
        <taxon>Stramenopiles</taxon>
        <taxon>Oomycota</taxon>
        <taxon>Peronosporomycetes</taxon>
        <taxon>Peronosporales</taxon>
        <taxon>Peronosporaceae</taxon>
        <taxon>Phytophthora</taxon>
    </lineage>
</organism>
<evidence type="ECO:0000256" key="1">
    <source>
        <dbReference type="SAM" id="MobiDB-lite"/>
    </source>
</evidence>